<sequence>MGVQGLWKLLECTGRPINPETLEGKIFAVDISIWLNQAVKGVRDRQGNTMQNAHLLVLFHRLCKLLFFRIKPVFVFDGDAPLLKKQTLAKRRQRREVAASDSKKTTKKLMKTLLKRQAIKMALTDKSSGEPVLSLSQVLRKGIDDIYVLPSLEEKEKNNSEEENEREWEEKMTQKQLLQEQFFENPHSVDIESEDFSCLPPEVKHEILSDMKEFTKRRRTLFEPMPEESNDFSRYQLKGLLKKNSFNMHIQNVQREMNEQYSEEVQTQYEHKGSVLKDVETRRLVSEEASHYILIKGVKTRKADAEEMSSISPPSRLFGDSKCTENVSKINVDGKLLSDEKDSKMDTTPPSPRTMLAIQEALLGDSSEEEAEEKKMKHSLNVDSSFPLPNEVHSNVSPQTLQIIQQTLNENNENDNCNIKRIIVSEGTNVDYSSREMLLNSSDEETQEIKCVQEPQPCVLSSNMHFTQIDEVCQRDTELKMIIVPSEKCRTQDINLPVSERVDLYSTQCCLSGNDVNSLSENIISEALTDTGIISNPTASLIYTPPSGNICIATNMCTRNGDSKFVQKTISQTKKEPFKQYHLFPGEPEVCKMAVKYESSSDSDGSFIEVETDSTDLPRFLSETVKTLQPTYERNITAMSTNTVSVLDVVGARSNTDNTFSNTLEDVALTEQQAELGKEKDAIINEWRDIDMAELKTVESALFVQQTTLHAERQQQERIAASVTGQMCLESQELLRLFGIPYIISPMEAEAQCAILDLTDQTSGTITDDSDIWLFGARHVYKNFFSQNKYIEYYQSVDIKNQLGLDRYKLINLAYLMGSDYTEGIPTVGYVTAMEILNEFPGPGIEPLIKFAKWWTEAQNTKKMKPNPHDTKVKKKLYKLELSPGFPKMAVAEAYLKPVVDDSHGIFSWGRPDLEQIKEFCESHFGWCQSKTDEVLLPVLRQLNAYKSQLQIDSFFRLEQHEKQTIKSQRLQRAVTCILRKEREEKAEEKEDTTTVLEKEVTLSKKRKDKRPLQMLNKPHGSNRHIEKRKRVSNIEHGNTSCRSGAFHRDIPQLSKRFSMRNFQRKATDMSTSASTSQEPQITSTGERETTELKIWQGSDVTSSSTEEEEEKIVKVTAKSVFEQKKGKSKCMRGRKK</sequence>
<feature type="domain" description="XPG-I" evidence="16">
    <location>
        <begin position="736"/>
        <end position="805"/>
    </location>
</feature>
<dbReference type="PRINTS" id="PR00853">
    <property type="entry name" value="XPGRADSUPER"/>
</dbReference>
<evidence type="ECO:0000313" key="18">
    <source>
        <dbReference type="Proteomes" id="UP000515159"/>
    </source>
</evidence>
<dbReference type="PRINTS" id="PR00066">
    <property type="entry name" value="XRODRMPGMNTG"/>
</dbReference>
<dbReference type="CDD" id="cd09868">
    <property type="entry name" value="PIN_XPG_RAD2"/>
    <property type="match status" value="2"/>
</dbReference>
<comment type="similarity">
    <text evidence="4">Belongs to the XPG/RAD2 endonuclease family. XPG subfamily.</text>
</comment>
<name>A0A6P8RM99_GEOSA</name>
<evidence type="ECO:0000256" key="6">
    <source>
        <dbReference type="ARBA" id="ARBA00022722"/>
    </source>
</evidence>
<evidence type="ECO:0000256" key="2">
    <source>
        <dbReference type="ARBA" id="ARBA00004123"/>
    </source>
</evidence>
<keyword evidence="14" id="KW-0539">Nucleus</keyword>
<dbReference type="RefSeq" id="XP_033806535.1">
    <property type="nucleotide sequence ID" value="XM_033950644.1"/>
</dbReference>
<evidence type="ECO:0000256" key="13">
    <source>
        <dbReference type="ARBA" id="ARBA00023204"/>
    </source>
</evidence>
<dbReference type="Gene3D" id="3.40.50.1010">
    <property type="entry name" value="5'-nuclease"/>
    <property type="match status" value="2"/>
</dbReference>
<dbReference type="Proteomes" id="UP000515159">
    <property type="component" value="Chromosome 6"/>
</dbReference>
<dbReference type="RefSeq" id="XP_033806534.1">
    <property type="nucleotide sequence ID" value="XM_033950643.1"/>
</dbReference>
<dbReference type="CDD" id="cd09904">
    <property type="entry name" value="H3TH_XPG"/>
    <property type="match status" value="1"/>
</dbReference>
<feature type="region of interest" description="Disordered" evidence="15">
    <location>
        <begin position="1001"/>
        <end position="1048"/>
    </location>
</feature>
<comment type="cofactor">
    <cofactor evidence="1">
        <name>Mg(2+)</name>
        <dbReference type="ChEBI" id="CHEBI:18420"/>
    </cofactor>
</comment>
<dbReference type="GO" id="GO:0016788">
    <property type="term" value="F:hydrolase activity, acting on ester bonds"/>
    <property type="evidence" value="ECO:0007669"/>
    <property type="project" value="InterPro"/>
</dbReference>
<dbReference type="InterPro" id="IPR006084">
    <property type="entry name" value="XPG/Rad2"/>
</dbReference>
<dbReference type="GO" id="GO:0006289">
    <property type="term" value="P:nucleotide-excision repair"/>
    <property type="evidence" value="ECO:0007669"/>
    <property type="project" value="InterPro"/>
</dbReference>
<evidence type="ECO:0000256" key="10">
    <source>
        <dbReference type="ARBA" id="ARBA00022801"/>
    </source>
</evidence>
<dbReference type="RefSeq" id="XP_033806538.1">
    <property type="nucleotide sequence ID" value="XM_033950647.1"/>
</dbReference>
<feature type="domain" description="XPG N-terminal" evidence="17">
    <location>
        <begin position="1"/>
        <end position="98"/>
    </location>
</feature>
<dbReference type="FunFam" id="1.10.150.20:FF:000037">
    <property type="entry name" value="DNA repair protein complementing XP-G cells homolog"/>
    <property type="match status" value="1"/>
</dbReference>
<keyword evidence="5" id="KW-0158">Chromosome</keyword>
<keyword evidence="7" id="KW-0479">Metal-binding</keyword>
<evidence type="ECO:0000259" key="16">
    <source>
        <dbReference type="SMART" id="SM00484"/>
    </source>
</evidence>
<keyword evidence="10" id="KW-0378">Hydrolase</keyword>
<evidence type="ECO:0000313" key="20">
    <source>
        <dbReference type="RefSeq" id="XP_033806535.1"/>
    </source>
</evidence>
<feature type="region of interest" description="Disordered" evidence="15">
    <location>
        <begin position="1065"/>
        <end position="1113"/>
    </location>
</feature>
<dbReference type="SMART" id="SM00484">
    <property type="entry name" value="XPGI"/>
    <property type="match status" value="1"/>
</dbReference>
<evidence type="ECO:0000313" key="21">
    <source>
        <dbReference type="RefSeq" id="XP_033806536.1"/>
    </source>
</evidence>
<feature type="compositionally biased region" description="Polar residues" evidence="15">
    <location>
        <begin position="1069"/>
        <end position="1085"/>
    </location>
</feature>
<dbReference type="GO" id="GO:0005634">
    <property type="term" value="C:nucleus"/>
    <property type="evidence" value="ECO:0007669"/>
    <property type="project" value="UniProtKB-SubCell"/>
</dbReference>
<evidence type="ECO:0000256" key="12">
    <source>
        <dbReference type="ARBA" id="ARBA00023125"/>
    </source>
</evidence>
<dbReference type="GO" id="GO:0046872">
    <property type="term" value="F:metal ion binding"/>
    <property type="evidence" value="ECO:0007669"/>
    <property type="project" value="UniProtKB-KW"/>
</dbReference>
<dbReference type="RefSeq" id="XP_033806536.1">
    <property type="nucleotide sequence ID" value="XM_033950645.1"/>
</dbReference>
<dbReference type="Gene3D" id="1.10.150.20">
    <property type="entry name" value="5' to 3' exonuclease, C-terminal subdomain"/>
    <property type="match status" value="1"/>
</dbReference>
<keyword evidence="12" id="KW-0238">DNA-binding</keyword>
<dbReference type="PANTHER" id="PTHR16171">
    <property type="entry name" value="DNA REPAIR PROTEIN COMPLEMENTING XP-G CELLS-RELATED"/>
    <property type="match status" value="1"/>
</dbReference>
<keyword evidence="9" id="KW-0227">DNA damage</keyword>
<dbReference type="OrthoDB" id="31113at2759"/>
<dbReference type="PANTHER" id="PTHR16171:SF11">
    <property type="entry name" value="DNA EXCISION REPAIR PROTEIN ERCC-5"/>
    <property type="match status" value="1"/>
</dbReference>
<gene>
    <name evidence="19 20 21 22" type="primary">LOC117363217</name>
</gene>
<dbReference type="InterPro" id="IPR036279">
    <property type="entry name" value="5-3_exonuclease_C_sf"/>
</dbReference>
<dbReference type="GO" id="GO:0003697">
    <property type="term" value="F:single-stranded DNA binding"/>
    <property type="evidence" value="ECO:0007669"/>
    <property type="project" value="InterPro"/>
</dbReference>
<evidence type="ECO:0000256" key="15">
    <source>
        <dbReference type="SAM" id="MobiDB-lite"/>
    </source>
</evidence>
<dbReference type="Pfam" id="PF00752">
    <property type="entry name" value="XPG_N"/>
    <property type="match status" value="1"/>
</dbReference>
<dbReference type="PROSITE" id="PS00841">
    <property type="entry name" value="XPG_1"/>
    <property type="match status" value="1"/>
</dbReference>
<evidence type="ECO:0000256" key="1">
    <source>
        <dbReference type="ARBA" id="ARBA00001946"/>
    </source>
</evidence>
<dbReference type="InterPro" id="IPR001044">
    <property type="entry name" value="XPG/Rad2_eukaryotes"/>
</dbReference>
<dbReference type="InterPro" id="IPR019974">
    <property type="entry name" value="XPG_CS"/>
</dbReference>
<evidence type="ECO:0000256" key="5">
    <source>
        <dbReference type="ARBA" id="ARBA00022454"/>
    </source>
</evidence>
<evidence type="ECO:0000313" key="19">
    <source>
        <dbReference type="RefSeq" id="XP_033806534.1"/>
    </source>
</evidence>
<dbReference type="SUPFAM" id="SSF47807">
    <property type="entry name" value="5' to 3' exonuclease, C-terminal subdomain"/>
    <property type="match status" value="1"/>
</dbReference>
<dbReference type="FunFam" id="3.40.50.1010:FF:000023">
    <property type="entry name" value="DNA repair protein complementing XP-G cells"/>
    <property type="match status" value="1"/>
</dbReference>
<organism evidence="18 20">
    <name type="scientific">Geotrypetes seraphini</name>
    <name type="common">Gaboon caecilian</name>
    <name type="synonym">Caecilia seraphini</name>
    <dbReference type="NCBI Taxonomy" id="260995"/>
    <lineage>
        <taxon>Eukaryota</taxon>
        <taxon>Metazoa</taxon>
        <taxon>Chordata</taxon>
        <taxon>Craniata</taxon>
        <taxon>Vertebrata</taxon>
        <taxon>Euteleostomi</taxon>
        <taxon>Amphibia</taxon>
        <taxon>Gymnophiona</taxon>
        <taxon>Geotrypetes</taxon>
    </lineage>
</organism>
<proteinExistence type="inferred from homology"/>
<dbReference type="InterPro" id="IPR008918">
    <property type="entry name" value="HhH2"/>
</dbReference>
<evidence type="ECO:0000256" key="3">
    <source>
        <dbReference type="ARBA" id="ARBA00004286"/>
    </source>
</evidence>
<evidence type="ECO:0000256" key="11">
    <source>
        <dbReference type="ARBA" id="ARBA00022842"/>
    </source>
</evidence>
<evidence type="ECO:0000256" key="7">
    <source>
        <dbReference type="ARBA" id="ARBA00022723"/>
    </source>
</evidence>
<evidence type="ECO:0000256" key="9">
    <source>
        <dbReference type="ARBA" id="ARBA00022763"/>
    </source>
</evidence>
<dbReference type="Pfam" id="PF00867">
    <property type="entry name" value="XPG_I"/>
    <property type="match status" value="1"/>
</dbReference>
<dbReference type="InterPro" id="IPR006086">
    <property type="entry name" value="XPG-I_dom"/>
</dbReference>
<protein>
    <submittedName>
        <fullName evidence="19 20">DNA repair protein complementing XP-G cells-like isoform X1</fullName>
    </submittedName>
</protein>
<dbReference type="KEGG" id="gsh:117363217"/>
<feature type="compositionally biased region" description="Basic residues" evidence="15">
    <location>
        <begin position="1021"/>
        <end position="1032"/>
    </location>
</feature>
<keyword evidence="8" id="KW-0255">Endonuclease</keyword>
<accession>A0A6P8RM99</accession>
<dbReference type="InterPro" id="IPR029060">
    <property type="entry name" value="PIN-like_dom_sf"/>
</dbReference>
<dbReference type="SMART" id="SM00279">
    <property type="entry name" value="HhH2"/>
    <property type="match status" value="1"/>
</dbReference>
<evidence type="ECO:0000256" key="8">
    <source>
        <dbReference type="ARBA" id="ARBA00022759"/>
    </source>
</evidence>
<keyword evidence="6" id="KW-0540">Nuclease</keyword>
<dbReference type="GeneID" id="117363217"/>
<dbReference type="AlphaFoldDB" id="A0A6P8RM99"/>
<keyword evidence="18" id="KW-1185">Reference proteome</keyword>
<dbReference type="SUPFAM" id="SSF88723">
    <property type="entry name" value="PIN domain-like"/>
    <property type="match status" value="1"/>
</dbReference>
<reference evidence="19 20" key="1">
    <citation type="submission" date="2025-04" db="UniProtKB">
        <authorList>
            <consortium name="RefSeq"/>
        </authorList>
    </citation>
    <scope>IDENTIFICATION</scope>
</reference>
<evidence type="ECO:0000256" key="4">
    <source>
        <dbReference type="ARBA" id="ARBA00005283"/>
    </source>
</evidence>
<keyword evidence="11" id="KW-0460">Magnesium</keyword>
<dbReference type="InterPro" id="IPR006085">
    <property type="entry name" value="XPG_DNA_repair_N"/>
</dbReference>
<keyword evidence="13" id="KW-0234">DNA repair</keyword>
<dbReference type="SMART" id="SM00485">
    <property type="entry name" value="XPGN"/>
    <property type="match status" value="1"/>
</dbReference>
<evidence type="ECO:0000256" key="14">
    <source>
        <dbReference type="ARBA" id="ARBA00023242"/>
    </source>
</evidence>
<dbReference type="GO" id="GO:0004520">
    <property type="term" value="F:DNA endonuclease activity"/>
    <property type="evidence" value="ECO:0007669"/>
    <property type="project" value="TreeGrafter"/>
</dbReference>
<evidence type="ECO:0000313" key="22">
    <source>
        <dbReference type="RefSeq" id="XP_033806538.1"/>
    </source>
</evidence>
<dbReference type="FunFam" id="3.40.50.1010:FF:000022">
    <property type="entry name" value="DNA repair protein complementing XP-G cells homolog"/>
    <property type="match status" value="1"/>
</dbReference>
<evidence type="ECO:0000259" key="17">
    <source>
        <dbReference type="SMART" id="SM00485"/>
    </source>
</evidence>
<dbReference type="GO" id="GO:0009411">
    <property type="term" value="P:response to UV"/>
    <property type="evidence" value="ECO:0007669"/>
    <property type="project" value="UniProtKB-ARBA"/>
</dbReference>
<comment type="subcellular location">
    <subcellularLocation>
        <location evidence="3">Chromosome</location>
    </subcellularLocation>
    <subcellularLocation>
        <location evidence="2">Nucleus</location>
    </subcellularLocation>
</comment>
<dbReference type="GO" id="GO:0005694">
    <property type="term" value="C:chromosome"/>
    <property type="evidence" value="ECO:0007669"/>
    <property type="project" value="UniProtKB-SubCell"/>
</dbReference>